<accession>A0A2R5GCH7</accession>
<comment type="function">
    <text evidence="8">Catalyzes the first step in the biosynthesis of NAD from nicotinic acid, the ATP-dependent synthesis of beta-nicotinate D-ribonucleotide from nicotinate and 5-phospho-D-ribose 1-phosphate. Helps prevent cellular oxidative stress via its role in NAD biosynthesis.</text>
</comment>
<proteinExistence type="inferred from homology"/>
<evidence type="ECO:0000259" key="12">
    <source>
        <dbReference type="Pfam" id="PF04095"/>
    </source>
</evidence>
<evidence type="ECO:0000313" key="16">
    <source>
        <dbReference type="Proteomes" id="UP000241890"/>
    </source>
</evidence>
<dbReference type="SUPFAM" id="SSF51690">
    <property type="entry name" value="Nicotinate/Quinolinate PRTase C-terminal domain-like"/>
    <property type="match status" value="1"/>
</dbReference>
<name>A0A2R5GCH7_9STRA</name>
<keyword evidence="16" id="KW-1185">Reference proteome</keyword>
<dbReference type="EMBL" id="BEYU01000019">
    <property type="protein sequence ID" value="GBG26303.1"/>
    <property type="molecule type" value="Genomic_DNA"/>
</dbReference>
<comment type="PTM">
    <text evidence="10">Transiently phosphorylated on a His residue during the reaction cycle. Phosphorylation strongly increases the affinity for substrates and increases the rate of nicotinate D-ribonucleotide production. Dephosphorylation regenerates the low-affinity form of the enzyme, leading to product release.</text>
</comment>
<reference evidence="15 16" key="1">
    <citation type="submission" date="2017-12" db="EMBL/GenBank/DDBJ databases">
        <title>Sequencing, de novo assembly and annotation of complete genome of a new Thraustochytrid species, strain FCC1311.</title>
        <authorList>
            <person name="Sedici K."/>
            <person name="Godart F."/>
            <person name="Aiese Cigliano R."/>
            <person name="Sanseverino W."/>
            <person name="Barakat M."/>
            <person name="Ortet P."/>
            <person name="Marechal E."/>
            <person name="Cagnac O."/>
            <person name="Amato A."/>
        </authorList>
    </citation>
    <scope>NUCLEOTIDE SEQUENCE [LARGE SCALE GENOMIC DNA]</scope>
</reference>
<evidence type="ECO:0000256" key="6">
    <source>
        <dbReference type="ARBA" id="ARBA00022642"/>
    </source>
</evidence>
<dbReference type="CDD" id="cd01570">
    <property type="entry name" value="NAPRTase_A"/>
    <property type="match status" value="1"/>
</dbReference>
<dbReference type="Gene3D" id="3.20.20.70">
    <property type="entry name" value="Aldolase class I"/>
    <property type="match status" value="1"/>
</dbReference>
<dbReference type="InterPro" id="IPR040727">
    <property type="entry name" value="NAPRTase_N"/>
</dbReference>
<evidence type="ECO:0000256" key="9">
    <source>
        <dbReference type="ARBA" id="ARBA00048668"/>
    </source>
</evidence>
<keyword evidence="7 10" id="KW-0808">Transferase</keyword>
<dbReference type="Proteomes" id="UP000241890">
    <property type="component" value="Unassembled WGS sequence"/>
</dbReference>
<keyword evidence="6 10" id="KW-0662">Pyridine nucleotide biosynthesis</keyword>
<gene>
    <name evidence="15" type="ORF">FCC1311_025242</name>
</gene>
<dbReference type="Pfam" id="PF17956">
    <property type="entry name" value="NAPRTase_C"/>
    <property type="match status" value="1"/>
</dbReference>
<dbReference type="InterPro" id="IPR036068">
    <property type="entry name" value="Nicotinate_pribotase-like_C"/>
</dbReference>
<protein>
    <recommendedName>
        <fullName evidence="3 10">Nicotinate phosphoribosyltransferase</fullName>
        <ecNumber evidence="3 10">6.3.4.21</ecNumber>
    </recommendedName>
</protein>
<dbReference type="GO" id="GO:0034355">
    <property type="term" value="P:NAD+ biosynthetic process via the salvage pathway"/>
    <property type="evidence" value="ECO:0007669"/>
    <property type="project" value="TreeGrafter"/>
</dbReference>
<dbReference type="GO" id="GO:0016757">
    <property type="term" value="F:glycosyltransferase activity"/>
    <property type="evidence" value="ECO:0007669"/>
    <property type="project" value="UniProtKB-KW"/>
</dbReference>
<dbReference type="InParanoid" id="A0A2R5GCH7"/>
<evidence type="ECO:0000256" key="1">
    <source>
        <dbReference type="ARBA" id="ARBA00004952"/>
    </source>
</evidence>
<dbReference type="AlphaFoldDB" id="A0A2R5GCH7"/>
<feature type="compositionally biased region" description="Polar residues" evidence="11">
    <location>
        <begin position="1"/>
        <end position="11"/>
    </location>
</feature>
<evidence type="ECO:0000256" key="7">
    <source>
        <dbReference type="ARBA" id="ARBA00022679"/>
    </source>
</evidence>
<evidence type="ECO:0000259" key="13">
    <source>
        <dbReference type="Pfam" id="PF17767"/>
    </source>
</evidence>
<dbReference type="InterPro" id="IPR041525">
    <property type="entry name" value="N/Namide_PRibTrfase"/>
</dbReference>
<dbReference type="GO" id="GO:0004516">
    <property type="term" value="F:nicotinate phosphoribosyltransferase activity"/>
    <property type="evidence" value="ECO:0007669"/>
    <property type="project" value="UniProtKB-UniRule"/>
</dbReference>
<dbReference type="Pfam" id="PF04095">
    <property type="entry name" value="NAPRTase"/>
    <property type="match status" value="1"/>
</dbReference>
<dbReference type="FunFam" id="3.20.140.10:FF:000018">
    <property type="entry name" value="Nicotinate phosphoribosyltransferase"/>
    <property type="match status" value="1"/>
</dbReference>
<dbReference type="GO" id="GO:0005829">
    <property type="term" value="C:cytosol"/>
    <property type="evidence" value="ECO:0007669"/>
    <property type="project" value="TreeGrafter"/>
</dbReference>
<feature type="domain" description="Nicotinate/nicotinamide phosphoribosyltransferase" evidence="12">
    <location>
        <begin position="193"/>
        <end position="427"/>
    </location>
</feature>
<dbReference type="Pfam" id="PF17767">
    <property type="entry name" value="NAPRTase_N"/>
    <property type="match status" value="1"/>
</dbReference>
<keyword evidence="4" id="KW-0597">Phosphoprotein</keyword>
<dbReference type="PANTHER" id="PTHR11098:SF1">
    <property type="entry name" value="NICOTINATE PHOSPHORIBOSYLTRANSFERASE"/>
    <property type="match status" value="1"/>
</dbReference>
<dbReference type="NCBIfam" id="NF006695">
    <property type="entry name" value="PRK09243.1-2"/>
    <property type="match status" value="1"/>
</dbReference>
<keyword evidence="15" id="KW-0328">Glycosyltransferase</keyword>
<dbReference type="PIRSF" id="PIRSF000484">
    <property type="entry name" value="NAPRT"/>
    <property type="match status" value="1"/>
</dbReference>
<evidence type="ECO:0000259" key="14">
    <source>
        <dbReference type="Pfam" id="PF17956"/>
    </source>
</evidence>
<evidence type="ECO:0000256" key="10">
    <source>
        <dbReference type="RuleBase" id="RU365100"/>
    </source>
</evidence>
<feature type="domain" description="Nicotinate phosphoribosyltransferase N-terminal" evidence="13">
    <location>
        <begin position="46"/>
        <end position="172"/>
    </location>
</feature>
<dbReference type="InterPro" id="IPR041619">
    <property type="entry name" value="NAPRTase_C"/>
</dbReference>
<evidence type="ECO:0000256" key="3">
    <source>
        <dbReference type="ARBA" id="ARBA00013236"/>
    </source>
</evidence>
<comment type="similarity">
    <text evidence="2 10">Belongs to the NAPRTase family.</text>
</comment>
<dbReference type="InterPro" id="IPR006405">
    <property type="entry name" value="Nic_PRibTrfase_pncB"/>
</dbReference>
<feature type="domain" description="Nicotinate phosphoribosyltransferase C-terminal" evidence="14">
    <location>
        <begin position="430"/>
        <end position="536"/>
    </location>
</feature>
<dbReference type="FunCoup" id="A0A2R5GCH7">
    <property type="interactions" value="50"/>
</dbReference>
<evidence type="ECO:0000256" key="4">
    <source>
        <dbReference type="ARBA" id="ARBA00022553"/>
    </source>
</evidence>
<evidence type="ECO:0000313" key="15">
    <source>
        <dbReference type="EMBL" id="GBG26303.1"/>
    </source>
</evidence>
<dbReference type="NCBIfam" id="TIGR01513">
    <property type="entry name" value="NAPRTase_put"/>
    <property type="match status" value="1"/>
</dbReference>
<dbReference type="EC" id="6.3.4.21" evidence="3 10"/>
<evidence type="ECO:0000256" key="8">
    <source>
        <dbReference type="ARBA" id="ARBA00023426"/>
    </source>
</evidence>
<sequence length="554" mass="62040">MSQSDSSSTPTPAGLKLDNLPKKPQPNSPMSRQHGFVPYNSLVTPLLTDMYQVTMCYAYWKANRHEEHAVFELFFRKNPFQGEFTLFCGLEEVLRFVSSFEFSKSDIEYLETVLPNCDPKFLEWLADVDTSKVTLHSMEEGSVVFPRLPLIRVEGPLGICQLLETTLLNLTNFSSLIATNAQRMRLAAGADKKLLEFGLRRAQGPDGAMTASRYACVGGFDGTSNLLAGKLFNVGVAGTHAHAFVSSFRTVADLASTKMGDEEFWEDVEKKREELGFTNTNTSELVAFVAYAQAFPDSFLALVDTYDTLHSGVPNFICVALVLRDKFQRKPVGIRLDSGDLSYLSRQARQMFKKYGLEKAIIVASNDINEDVLQSLSKQGHEIDSFGIGTNLVTCQAQPALGMVYKLVECNGQPCVKLSNEFEKTTLPGKKRVYRLIGKDSVALVDLMKHADEPAPRPGETIRCCHPFVERKRCDVRPSEVIEILKPVFQDSKVLVPMNSVEDARKRVQKQMSILREDHVRSLNPAPYKVSISESYAVFARELWQANQPIELFE</sequence>
<dbReference type="PANTHER" id="PTHR11098">
    <property type="entry name" value="NICOTINATE PHOSPHORIBOSYLTRANSFERASE"/>
    <property type="match status" value="1"/>
</dbReference>
<dbReference type="SUPFAM" id="SSF54675">
    <property type="entry name" value="Nicotinate/Quinolinate PRTase N-terminal domain-like"/>
    <property type="match status" value="1"/>
</dbReference>
<evidence type="ECO:0000256" key="11">
    <source>
        <dbReference type="SAM" id="MobiDB-lite"/>
    </source>
</evidence>
<evidence type="ECO:0000256" key="5">
    <source>
        <dbReference type="ARBA" id="ARBA00022598"/>
    </source>
</evidence>
<comment type="caution">
    <text evidence="15">The sequence shown here is derived from an EMBL/GenBank/DDBJ whole genome shotgun (WGS) entry which is preliminary data.</text>
</comment>
<comment type="pathway">
    <text evidence="1 10">Cofactor biosynthesis; NAD(+) biosynthesis; nicotinate D-ribonucleotide from nicotinate: step 1/1.</text>
</comment>
<keyword evidence="5 10" id="KW-0436">Ligase</keyword>
<feature type="region of interest" description="Disordered" evidence="11">
    <location>
        <begin position="1"/>
        <end position="33"/>
    </location>
</feature>
<dbReference type="InterPro" id="IPR007229">
    <property type="entry name" value="Nic_PRibTrfase-Fam"/>
</dbReference>
<dbReference type="Gene3D" id="3.20.140.10">
    <property type="entry name" value="nicotinate phosphoribosyltransferase"/>
    <property type="match status" value="2"/>
</dbReference>
<dbReference type="UniPathway" id="UPA00253">
    <property type="reaction ID" value="UER00457"/>
</dbReference>
<comment type="catalytic activity">
    <reaction evidence="9 10">
        <text>5-phospho-alpha-D-ribose 1-diphosphate + nicotinate + ATP + H2O = nicotinate beta-D-ribonucleotide + ADP + phosphate + diphosphate</text>
        <dbReference type="Rhea" id="RHEA:36163"/>
        <dbReference type="ChEBI" id="CHEBI:15377"/>
        <dbReference type="ChEBI" id="CHEBI:30616"/>
        <dbReference type="ChEBI" id="CHEBI:32544"/>
        <dbReference type="ChEBI" id="CHEBI:33019"/>
        <dbReference type="ChEBI" id="CHEBI:43474"/>
        <dbReference type="ChEBI" id="CHEBI:57502"/>
        <dbReference type="ChEBI" id="CHEBI:58017"/>
        <dbReference type="ChEBI" id="CHEBI:456216"/>
        <dbReference type="EC" id="6.3.4.21"/>
    </reaction>
</comment>
<dbReference type="InterPro" id="IPR013785">
    <property type="entry name" value="Aldolase_TIM"/>
</dbReference>
<organism evidence="15 16">
    <name type="scientific">Hondaea fermentalgiana</name>
    <dbReference type="NCBI Taxonomy" id="2315210"/>
    <lineage>
        <taxon>Eukaryota</taxon>
        <taxon>Sar</taxon>
        <taxon>Stramenopiles</taxon>
        <taxon>Bigyra</taxon>
        <taxon>Labyrinthulomycetes</taxon>
        <taxon>Thraustochytrida</taxon>
        <taxon>Thraustochytriidae</taxon>
        <taxon>Hondaea</taxon>
    </lineage>
</organism>
<evidence type="ECO:0000256" key="2">
    <source>
        <dbReference type="ARBA" id="ARBA00010897"/>
    </source>
</evidence>
<dbReference type="OrthoDB" id="193380at2759"/>